<keyword evidence="2" id="KW-0614">Plasmid</keyword>
<keyword evidence="1" id="KW-1133">Transmembrane helix</keyword>
<name>A0AB39BN63_9BACI</name>
<evidence type="ECO:0000256" key="1">
    <source>
        <dbReference type="SAM" id="Phobius"/>
    </source>
</evidence>
<sequence length="41" mass="4571">MITFTLSMNTVVVSLLMGSLITVGLIAMYRGGAWDYMKDRD</sequence>
<evidence type="ECO:0000313" key="2">
    <source>
        <dbReference type="EMBL" id="XDI35132.1"/>
    </source>
</evidence>
<keyword evidence="1" id="KW-0472">Membrane</keyword>
<dbReference type="EMBL" id="CP162550">
    <property type="protein sequence ID" value="XDI35132.1"/>
    <property type="molecule type" value="Genomic_DNA"/>
</dbReference>
<dbReference type="AlphaFoldDB" id="A0AB39BN63"/>
<protein>
    <submittedName>
        <fullName evidence="2">Uncharacterized protein</fullName>
    </submittedName>
</protein>
<organism evidence="2">
    <name type="scientific">Alkalihalophilus sp. As8PL</name>
    <dbReference type="NCBI Taxonomy" id="3237103"/>
    <lineage>
        <taxon>Bacteria</taxon>
        <taxon>Bacillati</taxon>
        <taxon>Bacillota</taxon>
        <taxon>Bacilli</taxon>
        <taxon>Bacillales</taxon>
        <taxon>Bacillaceae</taxon>
        <taxon>Alkalihalophilus</taxon>
    </lineage>
</organism>
<feature type="transmembrane region" description="Helical" evidence="1">
    <location>
        <begin position="6"/>
        <end position="29"/>
    </location>
</feature>
<proteinExistence type="predicted"/>
<accession>A0AB39BN63</accession>
<reference evidence="2" key="1">
    <citation type="submission" date="2024-07" db="EMBL/GenBank/DDBJ databases">
        <title>Identification and characteristics of an arsenic-resistant bacterial isolate, which belongs to a novel species.</title>
        <authorList>
            <person name="Juszczyk A."/>
            <person name="Kowalczyk A."/>
            <person name="Was K."/>
            <person name="Kosowicz W."/>
            <person name="Budzyn A."/>
            <person name="Latowski D."/>
        </authorList>
    </citation>
    <scope>NUCLEOTIDE SEQUENCE</scope>
    <source>
        <strain evidence="2">As8PL</strain>
        <plasmid evidence="2">unnamed</plasmid>
    </source>
</reference>
<dbReference type="RefSeq" id="WP_368502749.1">
    <property type="nucleotide sequence ID" value="NZ_CP162550.1"/>
</dbReference>
<geneLocation type="plasmid" evidence="2">
    <name>unnamed</name>
</geneLocation>
<keyword evidence="1" id="KW-0812">Transmembrane</keyword>
<gene>
    <name evidence="2" type="ORF">AB3N04_01225</name>
</gene>